<sequence length="93" mass="9597">MSKFATAIIAAAATLALATPSLASETRSVKVKTVQRNGQTLYCIKQGVTTGSIMSRDICKTKEDWAESGVTVVAAADKAGKLAANPQQAAAQN</sequence>
<gene>
    <name evidence="2" type="ORF">KK488_17305</name>
</gene>
<reference evidence="2" key="1">
    <citation type="submission" date="2021-05" db="EMBL/GenBank/DDBJ databases">
        <title>Genome of Sphingobium sp. strain.</title>
        <authorList>
            <person name="Fan R."/>
        </authorList>
    </citation>
    <scope>NUCLEOTIDE SEQUENCE</scope>
    <source>
        <strain evidence="2">H33</strain>
    </source>
</reference>
<keyword evidence="1" id="KW-0732">Signal</keyword>
<dbReference type="AlphaFoldDB" id="A0A9X1ISP4"/>
<evidence type="ECO:0000256" key="1">
    <source>
        <dbReference type="SAM" id="SignalP"/>
    </source>
</evidence>
<dbReference type="Proteomes" id="UP001138757">
    <property type="component" value="Unassembled WGS sequence"/>
</dbReference>
<organism evidence="2 3">
    <name type="scientific">Sphingobium nicotianae</name>
    <dbReference type="NCBI Taxonomy" id="2782607"/>
    <lineage>
        <taxon>Bacteria</taxon>
        <taxon>Pseudomonadati</taxon>
        <taxon>Pseudomonadota</taxon>
        <taxon>Alphaproteobacteria</taxon>
        <taxon>Sphingomonadales</taxon>
        <taxon>Sphingomonadaceae</taxon>
        <taxon>Sphingobium</taxon>
    </lineage>
</organism>
<proteinExistence type="predicted"/>
<evidence type="ECO:0000313" key="2">
    <source>
        <dbReference type="EMBL" id="MBT2188713.1"/>
    </source>
</evidence>
<protein>
    <recommendedName>
        <fullName evidence="4">Secreted protein</fullName>
    </recommendedName>
</protein>
<feature type="chain" id="PRO_5040862715" description="Secreted protein" evidence="1">
    <location>
        <begin position="24"/>
        <end position="93"/>
    </location>
</feature>
<dbReference type="RefSeq" id="WP_214624966.1">
    <property type="nucleotide sequence ID" value="NZ_JAHGAW010000012.1"/>
</dbReference>
<evidence type="ECO:0008006" key="4">
    <source>
        <dbReference type="Google" id="ProtNLM"/>
    </source>
</evidence>
<dbReference type="EMBL" id="JAHGAW010000012">
    <property type="protein sequence ID" value="MBT2188713.1"/>
    <property type="molecule type" value="Genomic_DNA"/>
</dbReference>
<evidence type="ECO:0000313" key="3">
    <source>
        <dbReference type="Proteomes" id="UP001138757"/>
    </source>
</evidence>
<feature type="signal peptide" evidence="1">
    <location>
        <begin position="1"/>
        <end position="23"/>
    </location>
</feature>
<keyword evidence="3" id="KW-1185">Reference proteome</keyword>
<accession>A0A9X1ISP4</accession>
<comment type="caution">
    <text evidence="2">The sequence shown here is derived from an EMBL/GenBank/DDBJ whole genome shotgun (WGS) entry which is preliminary data.</text>
</comment>
<name>A0A9X1ISP4_9SPHN</name>